<keyword evidence="1" id="KW-0175">Coiled coil</keyword>
<organism evidence="4 5">
    <name type="scientific">Candidatus Avelusimicrobium gallicola</name>
    <dbReference type="NCBI Taxonomy" id="2562704"/>
    <lineage>
        <taxon>Bacteria</taxon>
        <taxon>Pseudomonadati</taxon>
        <taxon>Elusimicrobiota</taxon>
        <taxon>Elusimicrobia</taxon>
        <taxon>Elusimicrobiales</taxon>
        <taxon>Elusimicrobiaceae</taxon>
        <taxon>Candidatus Avelusimicrobium</taxon>
    </lineage>
</organism>
<evidence type="ECO:0000256" key="1">
    <source>
        <dbReference type="SAM" id="Coils"/>
    </source>
</evidence>
<feature type="coiled-coil region" evidence="1">
    <location>
        <begin position="38"/>
        <end position="68"/>
    </location>
</feature>
<gene>
    <name evidence="4" type="ORF">B5F75_05565</name>
</gene>
<evidence type="ECO:0000313" key="5">
    <source>
        <dbReference type="Proteomes" id="UP000196368"/>
    </source>
</evidence>
<accession>A0A1Y4DG73</accession>
<keyword evidence="3" id="KW-0812">Transmembrane</keyword>
<feature type="transmembrane region" description="Helical" evidence="3">
    <location>
        <begin position="124"/>
        <end position="146"/>
    </location>
</feature>
<reference evidence="5" key="1">
    <citation type="submission" date="2017-04" db="EMBL/GenBank/DDBJ databases">
        <title>Function of individual gut microbiota members based on whole genome sequencing of pure cultures obtained from chicken caecum.</title>
        <authorList>
            <person name="Medvecky M."/>
            <person name="Cejkova D."/>
            <person name="Polansky O."/>
            <person name="Karasova D."/>
            <person name="Kubasova T."/>
            <person name="Cizek A."/>
            <person name="Rychlik I."/>
        </authorList>
    </citation>
    <scope>NUCLEOTIDE SEQUENCE [LARGE SCALE GENOMIC DNA]</scope>
    <source>
        <strain evidence="5">An273</strain>
    </source>
</reference>
<comment type="caution">
    <text evidence="4">The sequence shown here is derived from an EMBL/GenBank/DDBJ whole genome shotgun (WGS) entry which is preliminary data.</text>
</comment>
<keyword evidence="3" id="KW-1133">Transmembrane helix</keyword>
<dbReference type="Proteomes" id="UP000196368">
    <property type="component" value="Unassembled WGS sequence"/>
</dbReference>
<protein>
    <submittedName>
        <fullName evidence="4">Uncharacterized protein</fullName>
    </submittedName>
</protein>
<sequence>MAPMENKDGQIESSTSSMPPVIPSPSLPEEFLFWKNRIQEISDDYQHFKEQVEQLAAISDERQKLAEEANIKQVYLSNRIKQIERNLSRQTKNNIELLGIFVTLFTFISVSASVALQIKGVYHASLFISVFCLCLFAFLHVFHDFIQASDPQRGFKKLCGICFFVFLIAVIMGGFCWTGEREKSSTETHATASLKGENSLTPQLNVATPTKMK</sequence>
<dbReference type="AlphaFoldDB" id="A0A1Y4DG73"/>
<keyword evidence="5" id="KW-1185">Reference proteome</keyword>
<feature type="compositionally biased region" description="Basic and acidic residues" evidence="2">
    <location>
        <begin position="1"/>
        <end position="10"/>
    </location>
</feature>
<proteinExistence type="predicted"/>
<evidence type="ECO:0000256" key="3">
    <source>
        <dbReference type="SAM" id="Phobius"/>
    </source>
</evidence>
<keyword evidence="3" id="KW-0472">Membrane</keyword>
<name>A0A1Y4DG73_9BACT</name>
<dbReference type="EMBL" id="NFJD01000003">
    <property type="protein sequence ID" value="OUO56659.1"/>
    <property type="molecule type" value="Genomic_DNA"/>
</dbReference>
<feature type="transmembrane region" description="Helical" evidence="3">
    <location>
        <begin position="158"/>
        <end position="175"/>
    </location>
</feature>
<feature type="transmembrane region" description="Helical" evidence="3">
    <location>
        <begin position="95"/>
        <end position="118"/>
    </location>
</feature>
<dbReference type="RefSeq" id="WP_087288797.1">
    <property type="nucleotide sequence ID" value="NZ_NFJD01000003.1"/>
</dbReference>
<evidence type="ECO:0000313" key="4">
    <source>
        <dbReference type="EMBL" id="OUO56659.1"/>
    </source>
</evidence>
<feature type="region of interest" description="Disordered" evidence="2">
    <location>
        <begin position="1"/>
        <end position="22"/>
    </location>
</feature>
<evidence type="ECO:0000256" key="2">
    <source>
        <dbReference type="SAM" id="MobiDB-lite"/>
    </source>
</evidence>